<gene>
    <name evidence="7" type="primary">recO</name>
    <name evidence="9" type="ORF">TFUB20_01655</name>
</gene>
<sequence>MLHKTKGIVLHTLPYNDKYMIITVYTEEFGRIAYMVTNSHRKKTKIPHAFLMPLSVLDMEVEHLNNREIQRICEARPAFPAMQLHQHPVKNAEALFLSEVLYRVIQEKEANRPLFNYVYHAIRWLEIADEGVANFHLAFLFRLSNYLGIHPNKELYAEGQYFDLLNGTFSSTLPEHNHYLSREESLVFARLLKMNFQNMSVFTFSRTERTRIIRHILDYYRLHLSDFPEIKSLEVMQILFDQ</sequence>
<protein>
    <recommendedName>
        <fullName evidence="2 7">DNA repair protein RecO</fullName>
    </recommendedName>
    <alternativeName>
        <fullName evidence="6 7">Recombination protein O</fullName>
    </alternativeName>
</protein>
<dbReference type="SUPFAM" id="SSF50249">
    <property type="entry name" value="Nucleic acid-binding proteins"/>
    <property type="match status" value="1"/>
</dbReference>
<dbReference type="Pfam" id="PF02565">
    <property type="entry name" value="RecO_C"/>
    <property type="match status" value="1"/>
</dbReference>
<dbReference type="PANTHER" id="PTHR33991:SF1">
    <property type="entry name" value="DNA REPAIR PROTEIN RECO"/>
    <property type="match status" value="1"/>
</dbReference>
<dbReference type="GO" id="GO:0043590">
    <property type="term" value="C:bacterial nucleoid"/>
    <property type="evidence" value="ECO:0007669"/>
    <property type="project" value="TreeGrafter"/>
</dbReference>
<comment type="function">
    <text evidence="7">Involved in DNA repair and RecF pathway recombination.</text>
</comment>
<dbReference type="AlphaFoldDB" id="A0A1D3UQE4"/>
<keyword evidence="5 7" id="KW-0234">DNA repair</keyword>
<feature type="domain" description="DNA replication/recombination mediator RecO N-terminal" evidence="8">
    <location>
        <begin position="1"/>
        <end position="77"/>
    </location>
</feature>
<evidence type="ECO:0000256" key="4">
    <source>
        <dbReference type="ARBA" id="ARBA00023172"/>
    </source>
</evidence>
<comment type="similarity">
    <text evidence="1 7">Belongs to the RecO family.</text>
</comment>
<evidence type="ECO:0000256" key="3">
    <source>
        <dbReference type="ARBA" id="ARBA00022763"/>
    </source>
</evidence>
<evidence type="ECO:0000256" key="2">
    <source>
        <dbReference type="ARBA" id="ARBA00021310"/>
    </source>
</evidence>
<accession>A0A1D3UQE4</accession>
<dbReference type="NCBIfam" id="TIGR00613">
    <property type="entry name" value="reco"/>
    <property type="match status" value="1"/>
</dbReference>
<dbReference type="OrthoDB" id="9789152at2"/>
<evidence type="ECO:0000313" key="10">
    <source>
        <dbReference type="Proteomes" id="UP000182057"/>
    </source>
</evidence>
<dbReference type="Gene3D" id="2.40.50.140">
    <property type="entry name" value="Nucleic acid-binding proteins"/>
    <property type="match status" value="1"/>
</dbReference>
<dbReference type="Pfam" id="PF11967">
    <property type="entry name" value="RecO_N"/>
    <property type="match status" value="1"/>
</dbReference>
<dbReference type="HAMAP" id="MF_00201">
    <property type="entry name" value="RecO"/>
    <property type="match status" value="1"/>
</dbReference>
<dbReference type="InterPro" id="IPR022572">
    <property type="entry name" value="DNA_rep/recomb_RecO_N"/>
</dbReference>
<dbReference type="InterPro" id="IPR012340">
    <property type="entry name" value="NA-bd_OB-fold"/>
</dbReference>
<dbReference type="InterPro" id="IPR037278">
    <property type="entry name" value="ARFGAP/RecO"/>
</dbReference>
<dbReference type="Gene3D" id="1.20.1440.120">
    <property type="entry name" value="Recombination protein O, C-terminal domain"/>
    <property type="match status" value="1"/>
</dbReference>
<dbReference type="InterPro" id="IPR003717">
    <property type="entry name" value="RecO"/>
</dbReference>
<dbReference type="SUPFAM" id="SSF57863">
    <property type="entry name" value="ArfGap/RecO-like zinc finger"/>
    <property type="match status" value="1"/>
</dbReference>
<dbReference type="EMBL" id="FMMM01000057">
    <property type="protein sequence ID" value="SCQ22263.1"/>
    <property type="molecule type" value="Genomic_DNA"/>
</dbReference>
<dbReference type="GO" id="GO:0006302">
    <property type="term" value="P:double-strand break repair"/>
    <property type="evidence" value="ECO:0007669"/>
    <property type="project" value="TreeGrafter"/>
</dbReference>
<evidence type="ECO:0000259" key="8">
    <source>
        <dbReference type="Pfam" id="PF11967"/>
    </source>
</evidence>
<reference evidence="9 10" key="1">
    <citation type="submission" date="2016-09" db="EMBL/GenBank/DDBJ databases">
        <authorList>
            <person name="Capua I."/>
            <person name="De Benedictis P."/>
            <person name="Joannis T."/>
            <person name="Lombin L.H."/>
            <person name="Cattoli G."/>
        </authorList>
    </citation>
    <scope>NUCLEOTIDE SEQUENCE [LARGE SCALE GENOMIC DNA]</scope>
    <source>
        <strain evidence="9 10">UB20</strain>
    </source>
</reference>
<dbReference type="InterPro" id="IPR042242">
    <property type="entry name" value="RecO_C"/>
</dbReference>
<evidence type="ECO:0000256" key="7">
    <source>
        <dbReference type="HAMAP-Rule" id="MF_00201"/>
    </source>
</evidence>
<dbReference type="PANTHER" id="PTHR33991">
    <property type="entry name" value="DNA REPAIR PROTEIN RECO"/>
    <property type="match status" value="1"/>
</dbReference>
<keyword evidence="3 7" id="KW-0227">DNA damage</keyword>
<name>A0A1D3UQE4_TANFO</name>
<dbReference type="GO" id="GO:0006310">
    <property type="term" value="P:DNA recombination"/>
    <property type="evidence" value="ECO:0007669"/>
    <property type="project" value="UniProtKB-UniRule"/>
</dbReference>
<evidence type="ECO:0000256" key="1">
    <source>
        <dbReference type="ARBA" id="ARBA00007452"/>
    </source>
</evidence>
<evidence type="ECO:0000313" key="9">
    <source>
        <dbReference type="EMBL" id="SCQ22263.1"/>
    </source>
</evidence>
<dbReference type="RefSeq" id="WP_060827891.1">
    <property type="nucleotide sequence ID" value="NZ_CAJPTF010000025.1"/>
</dbReference>
<organism evidence="9 10">
    <name type="scientific">Tannerella forsythia</name>
    <name type="common">Bacteroides forsythus</name>
    <dbReference type="NCBI Taxonomy" id="28112"/>
    <lineage>
        <taxon>Bacteria</taxon>
        <taxon>Pseudomonadati</taxon>
        <taxon>Bacteroidota</taxon>
        <taxon>Bacteroidia</taxon>
        <taxon>Bacteroidales</taxon>
        <taxon>Tannerellaceae</taxon>
        <taxon>Tannerella</taxon>
    </lineage>
</organism>
<evidence type="ECO:0000256" key="6">
    <source>
        <dbReference type="ARBA" id="ARBA00033409"/>
    </source>
</evidence>
<keyword evidence="4 7" id="KW-0233">DNA recombination</keyword>
<proteinExistence type="inferred from homology"/>
<dbReference type="Proteomes" id="UP000182057">
    <property type="component" value="Unassembled WGS sequence"/>
</dbReference>
<evidence type="ECO:0000256" key="5">
    <source>
        <dbReference type="ARBA" id="ARBA00023204"/>
    </source>
</evidence>